<dbReference type="EMBL" id="CAMXCT030005405">
    <property type="protein sequence ID" value="CAL4799584.1"/>
    <property type="molecule type" value="Genomic_DNA"/>
</dbReference>
<reference evidence="2" key="1">
    <citation type="submission" date="2022-10" db="EMBL/GenBank/DDBJ databases">
        <authorList>
            <person name="Chen Y."/>
            <person name="Dougan E. K."/>
            <person name="Chan C."/>
            <person name="Rhodes N."/>
            <person name="Thang M."/>
        </authorList>
    </citation>
    <scope>NUCLEOTIDE SEQUENCE</scope>
</reference>
<gene>
    <name evidence="2" type="ORF">C1SCF055_LOCUS37350</name>
</gene>
<comment type="caution">
    <text evidence="2">The sequence shown here is derived from an EMBL/GenBank/DDBJ whole genome shotgun (WGS) entry which is preliminary data.</text>
</comment>
<evidence type="ECO:0000313" key="5">
    <source>
        <dbReference type="Proteomes" id="UP001152797"/>
    </source>
</evidence>
<dbReference type="EMBL" id="CAMXCT010005405">
    <property type="protein sequence ID" value="CAI4012272.1"/>
    <property type="molecule type" value="Genomic_DNA"/>
</dbReference>
<accession>A0A9P1DMV1</accession>
<evidence type="ECO:0000313" key="3">
    <source>
        <dbReference type="EMBL" id="CAL1165647.1"/>
    </source>
</evidence>
<evidence type="ECO:0000313" key="2">
    <source>
        <dbReference type="EMBL" id="CAI4012272.1"/>
    </source>
</evidence>
<dbReference type="AlphaFoldDB" id="A0A9P1DMV1"/>
<dbReference type="Proteomes" id="UP001152797">
    <property type="component" value="Unassembled WGS sequence"/>
</dbReference>
<evidence type="ECO:0000313" key="4">
    <source>
        <dbReference type="EMBL" id="CAL4799584.1"/>
    </source>
</evidence>
<sequence>MGAYHSTREQIFANRGITLASVGTRKSPNAFTFLRQVEVLSRAGHGGATKQFEDWGNCTAVMRVFSIGKAEAGAVSNLQAHVERVIVCELKQCVAKRGIKNFLSHDILAKGVLNTGYTSASGNSEAWVSIMTNLEDASIVKLFLERLCGDWDKLPSNMRKSPSLREAVSLHQSCALFLHFLRTLEVSIPSSEFPAAKEKLSASFLLGVLDSDLITIGEKSVPPGDIKAIGAFRNILAARETQELQDREDQAKELAMKVAQATMAQIKSQFEGDMQKICAKLPTKDAQTVETAKDMKYIRDRQKLVLCSVDATVWPSSTQYMMDCLGLMQNVCSLGPGNMAHIQQPLFHQATTMSALVKHRRRLEDFLLKSDLDISNNLTLTFSKDASMSSDKRAMTQPCYCVISSKNCRWLESEPLSTSVLGPLPRLRVSDMQGFAEFSRACVERSLEGASPKVIYYGCFREGDVHKRMQRELESLVFKHWDDLSSSPPKQRPRSEAAADWNVEGLVLLSCTRSGPVWPEHLDSKFAANSSEAREIQELKQSFLSEFPATSEPGQASATGAGAGGPTLRATGQPDFSVDGGREPLDVSRVVDCLVEPPPAPADRLALVNGKSGKPSLLVDKHYKLWLGNESEEAQTWSGIELFGFNTGVFEYKIVRGSKR</sequence>
<proteinExistence type="predicted"/>
<dbReference type="OrthoDB" id="445522at2759"/>
<dbReference type="EMBL" id="CAMXCT020005405">
    <property type="protein sequence ID" value="CAL1165647.1"/>
    <property type="molecule type" value="Genomic_DNA"/>
</dbReference>
<organism evidence="2">
    <name type="scientific">Cladocopium goreaui</name>
    <dbReference type="NCBI Taxonomy" id="2562237"/>
    <lineage>
        <taxon>Eukaryota</taxon>
        <taxon>Sar</taxon>
        <taxon>Alveolata</taxon>
        <taxon>Dinophyceae</taxon>
        <taxon>Suessiales</taxon>
        <taxon>Symbiodiniaceae</taxon>
        <taxon>Cladocopium</taxon>
    </lineage>
</organism>
<name>A0A9P1DMV1_9DINO</name>
<reference evidence="3" key="2">
    <citation type="submission" date="2024-04" db="EMBL/GenBank/DDBJ databases">
        <authorList>
            <person name="Chen Y."/>
            <person name="Shah S."/>
            <person name="Dougan E. K."/>
            <person name="Thang M."/>
            <person name="Chan C."/>
        </authorList>
    </citation>
    <scope>NUCLEOTIDE SEQUENCE [LARGE SCALE GENOMIC DNA]</scope>
</reference>
<feature type="non-terminal residue" evidence="2">
    <location>
        <position position="1"/>
    </location>
</feature>
<evidence type="ECO:0000256" key="1">
    <source>
        <dbReference type="SAM" id="MobiDB-lite"/>
    </source>
</evidence>
<feature type="compositionally biased region" description="Low complexity" evidence="1">
    <location>
        <begin position="554"/>
        <end position="571"/>
    </location>
</feature>
<protein>
    <submittedName>
        <fullName evidence="4">7,8-didemethyl-8-hydroxy-5-deazariboflavin synthase</fullName>
    </submittedName>
</protein>
<feature type="region of interest" description="Disordered" evidence="1">
    <location>
        <begin position="549"/>
        <end position="571"/>
    </location>
</feature>
<keyword evidence="5" id="KW-1185">Reference proteome</keyword>